<dbReference type="InterPro" id="IPR029063">
    <property type="entry name" value="SAM-dependent_MTases_sf"/>
</dbReference>
<gene>
    <name evidence="5" type="ORF">GCM10025874_28110</name>
</gene>
<protein>
    <recommendedName>
        <fullName evidence="4">Methyltransferase domain-containing protein</fullName>
    </recommendedName>
</protein>
<keyword evidence="6" id="KW-1185">Reference proteome</keyword>
<name>A0AA37UKV2_9MICO</name>
<feature type="domain" description="Methyltransferase" evidence="4">
    <location>
        <begin position="62"/>
        <end position="149"/>
    </location>
</feature>
<dbReference type="AlphaFoldDB" id="A0AA37UKV2"/>
<dbReference type="CDD" id="cd02440">
    <property type="entry name" value="AdoMet_MTases"/>
    <property type="match status" value="1"/>
</dbReference>
<keyword evidence="1" id="KW-0489">Methyltransferase</keyword>
<dbReference type="GO" id="GO:0008168">
    <property type="term" value="F:methyltransferase activity"/>
    <property type="evidence" value="ECO:0007669"/>
    <property type="project" value="UniProtKB-KW"/>
</dbReference>
<dbReference type="RefSeq" id="WP_284233788.1">
    <property type="nucleotide sequence ID" value="NZ_BSUL01000001.1"/>
</dbReference>
<evidence type="ECO:0000256" key="3">
    <source>
        <dbReference type="ARBA" id="ARBA00022691"/>
    </source>
</evidence>
<evidence type="ECO:0000259" key="4">
    <source>
        <dbReference type="Pfam" id="PF13649"/>
    </source>
</evidence>
<proteinExistence type="predicted"/>
<dbReference type="PANTHER" id="PTHR43464:SF19">
    <property type="entry name" value="UBIQUINONE BIOSYNTHESIS O-METHYLTRANSFERASE, MITOCHONDRIAL"/>
    <property type="match status" value="1"/>
</dbReference>
<dbReference type="NCBIfam" id="NF004851">
    <property type="entry name" value="PRK06202.1"/>
    <property type="match status" value="1"/>
</dbReference>
<keyword evidence="2" id="KW-0808">Transferase</keyword>
<dbReference type="PANTHER" id="PTHR43464">
    <property type="entry name" value="METHYLTRANSFERASE"/>
    <property type="match status" value="1"/>
</dbReference>
<comment type="caution">
    <text evidence="5">The sequence shown here is derived from an EMBL/GenBank/DDBJ whole genome shotgun (WGS) entry which is preliminary data.</text>
</comment>
<accession>A0AA37UKV2</accession>
<dbReference type="EMBL" id="BSUL01000001">
    <property type="protein sequence ID" value="GMA29558.1"/>
    <property type="molecule type" value="Genomic_DNA"/>
</dbReference>
<keyword evidence="3" id="KW-0949">S-adenosyl-L-methionine</keyword>
<evidence type="ECO:0000256" key="2">
    <source>
        <dbReference type="ARBA" id="ARBA00022679"/>
    </source>
</evidence>
<dbReference type="Pfam" id="PF13649">
    <property type="entry name" value="Methyltransf_25"/>
    <property type="match status" value="1"/>
</dbReference>
<evidence type="ECO:0000313" key="5">
    <source>
        <dbReference type="EMBL" id="GMA29558.1"/>
    </source>
</evidence>
<dbReference type="SUPFAM" id="SSF53335">
    <property type="entry name" value="S-adenosyl-L-methionine-dependent methyltransferases"/>
    <property type="match status" value="1"/>
</dbReference>
<dbReference type="GO" id="GO:0032259">
    <property type="term" value="P:methylation"/>
    <property type="evidence" value="ECO:0007669"/>
    <property type="project" value="UniProtKB-KW"/>
</dbReference>
<sequence>MTLRERAVGLTEIMDDPACDPVRLAATYRRFGAVNRLVSGWGTVYRARLAPLLRGLGRPARVLDLGSGGGDLLVRLDRLATRDGLDVQWTGADPDPRAHEAALRRPASPRIRFVQSDSTALLAAGERFDAVVSNHVLHHLSPEALAGFARDSLDLATGSVLHADIERGRLAYGLYAAGVLPLAPGTFLHTDGLRSIRRSYRVDELAAALGDAWRVDRPAPFRVLATGAGRA</sequence>
<evidence type="ECO:0000256" key="1">
    <source>
        <dbReference type="ARBA" id="ARBA00022603"/>
    </source>
</evidence>
<evidence type="ECO:0000313" key="6">
    <source>
        <dbReference type="Proteomes" id="UP001157160"/>
    </source>
</evidence>
<organism evidence="5 6">
    <name type="scientific">Arenivirga flava</name>
    <dbReference type="NCBI Taxonomy" id="1930060"/>
    <lineage>
        <taxon>Bacteria</taxon>
        <taxon>Bacillati</taxon>
        <taxon>Actinomycetota</taxon>
        <taxon>Actinomycetes</taxon>
        <taxon>Micrococcales</taxon>
        <taxon>Microbacteriaceae</taxon>
        <taxon>Arenivirga</taxon>
    </lineage>
</organism>
<dbReference type="Proteomes" id="UP001157160">
    <property type="component" value="Unassembled WGS sequence"/>
</dbReference>
<dbReference type="InterPro" id="IPR041698">
    <property type="entry name" value="Methyltransf_25"/>
</dbReference>
<reference evidence="5 6" key="1">
    <citation type="journal article" date="2014" name="Int. J. Syst. Evol. Microbiol.">
        <title>Complete genome sequence of Corynebacterium casei LMG S-19264T (=DSM 44701T), isolated from a smear-ripened cheese.</title>
        <authorList>
            <consortium name="US DOE Joint Genome Institute (JGI-PGF)"/>
            <person name="Walter F."/>
            <person name="Albersmeier A."/>
            <person name="Kalinowski J."/>
            <person name="Ruckert C."/>
        </authorList>
    </citation>
    <scope>NUCLEOTIDE SEQUENCE [LARGE SCALE GENOMIC DNA]</scope>
    <source>
        <strain evidence="5 6">NBRC 112289</strain>
    </source>
</reference>
<dbReference type="Gene3D" id="3.40.50.150">
    <property type="entry name" value="Vaccinia Virus protein VP39"/>
    <property type="match status" value="1"/>
</dbReference>